<evidence type="ECO:0000256" key="2">
    <source>
        <dbReference type="ARBA" id="ARBA00022741"/>
    </source>
</evidence>
<keyword evidence="1 5" id="KW-0436">Ligase</keyword>
<evidence type="ECO:0000313" key="6">
    <source>
        <dbReference type="EMBL" id="SCX56775.1"/>
    </source>
</evidence>
<comment type="similarity">
    <text evidence="5">Belongs to the glutamate--cysteine ligase type 2 family. YbdK subfamily.</text>
</comment>
<comment type="function">
    <text evidence="5">ATP-dependent carboxylate-amine ligase which exhibits weak glutamate--cysteine ligase activity.</text>
</comment>
<dbReference type="STRING" id="1960309.SAMN03159343_3501"/>
<gene>
    <name evidence="6" type="ORF">SAMN03159343_3501</name>
</gene>
<dbReference type="SUPFAM" id="SSF55931">
    <property type="entry name" value="Glutamine synthetase/guanido kinase"/>
    <property type="match status" value="1"/>
</dbReference>
<dbReference type="GO" id="GO:0042398">
    <property type="term" value="P:modified amino acid biosynthetic process"/>
    <property type="evidence" value="ECO:0007669"/>
    <property type="project" value="InterPro"/>
</dbReference>
<dbReference type="RefSeq" id="WP_092806702.1">
    <property type="nucleotide sequence ID" value="NZ_FMUH01000006.1"/>
</dbReference>
<dbReference type="PANTHER" id="PTHR36510:SF1">
    <property type="entry name" value="GLUTAMATE--CYSTEINE LIGASE 2-RELATED"/>
    <property type="match status" value="1"/>
</dbReference>
<dbReference type="InterPro" id="IPR014746">
    <property type="entry name" value="Gln_synth/guanido_kin_cat_dom"/>
</dbReference>
<dbReference type="OrthoDB" id="9803842at2"/>
<dbReference type="NCBIfam" id="NF010041">
    <property type="entry name" value="PRK13517.1-1"/>
    <property type="match status" value="1"/>
</dbReference>
<dbReference type="EC" id="6.3.2.2" evidence="5"/>
<proteinExistence type="inferred from homology"/>
<keyword evidence="3 5" id="KW-0067">ATP-binding</keyword>
<dbReference type="Proteomes" id="UP000198981">
    <property type="component" value="Unassembled WGS sequence"/>
</dbReference>
<dbReference type="AlphaFoldDB" id="A0A1G4YTU6"/>
<dbReference type="HAMAP" id="MF_01609">
    <property type="entry name" value="Glu_cys_ligase_2"/>
    <property type="match status" value="1"/>
</dbReference>
<name>A0A1G4YTU6_9ACTN</name>
<dbReference type="InterPro" id="IPR050141">
    <property type="entry name" value="GCL_type2/YbdK_subfam"/>
</dbReference>
<evidence type="ECO:0000256" key="3">
    <source>
        <dbReference type="ARBA" id="ARBA00022840"/>
    </source>
</evidence>
<evidence type="ECO:0000256" key="1">
    <source>
        <dbReference type="ARBA" id="ARBA00022598"/>
    </source>
</evidence>
<keyword evidence="2 5" id="KW-0547">Nucleotide-binding</keyword>
<evidence type="ECO:0000256" key="5">
    <source>
        <dbReference type="HAMAP-Rule" id="MF_01609"/>
    </source>
</evidence>
<dbReference type="InterPro" id="IPR011793">
    <property type="entry name" value="YbdK"/>
</dbReference>
<dbReference type="PANTHER" id="PTHR36510">
    <property type="entry name" value="GLUTAMATE--CYSTEINE LIGASE 2-RELATED"/>
    <property type="match status" value="1"/>
</dbReference>
<comment type="catalytic activity">
    <reaction evidence="4 5">
        <text>L-cysteine + L-glutamate + ATP = gamma-L-glutamyl-L-cysteine + ADP + phosphate + H(+)</text>
        <dbReference type="Rhea" id="RHEA:13285"/>
        <dbReference type="ChEBI" id="CHEBI:15378"/>
        <dbReference type="ChEBI" id="CHEBI:29985"/>
        <dbReference type="ChEBI" id="CHEBI:30616"/>
        <dbReference type="ChEBI" id="CHEBI:35235"/>
        <dbReference type="ChEBI" id="CHEBI:43474"/>
        <dbReference type="ChEBI" id="CHEBI:58173"/>
        <dbReference type="ChEBI" id="CHEBI:456216"/>
        <dbReference type="EC" id="6.3.2.2"/>
    </reaction>
</comment>
<dbReference type="NCBIfam" id="TIGR02050">
    <property type="entry name" value="gshA_cyan_rel"/>
    <property type="match status" value="1"/>
</dbReference>
<protein>
    <recommendedName>
        <fullName evidence="5">Putative glutamate--cysteine ligase 2</fullName>
        <ecNumber evidence="5">6.3.2.2</ecNumber>
    </recommendedName>
    <alternativeName>
        <fullName evidence="5">Gamma-glutamylcysteine synthetase 2</fullName>
        <shortName evidence="5">GCS 2</shortName>
        <shortName evidence="5">Gamma-GCS 2</shortName>
    </alternativeName>
</protein>
<keyword evidence="7" id="KW-1185">Reference proteome</keyword>
<organism evidence="6 7">
    <name type="scientific">Klenkia marina</name>
    <dbReference type="NCBI Taxonomy" id="1960309"/>
    <lineage>
        <taxon>Bacteria</taxon>
        <taxon>Bacillati</taxon>
        <taxon>Actinomycetota</taxon>
        <taxon>Actinomycetes</taxon>
        <taxon>Geodermatophilales</taxon>
        <taxon>Geodermatophilaceae</taxon>
        <taxon>Klenkia</taxon>
    </lineage>
</organism>
<reference evidence="7" key="1">
    <citation type="submission" date="2016-10" db="EMBL/GenBank/DDBJ databases">
        <authorList>
            <person name="Varghese N."/>
            <person name="Submissions S."/>
        </authorList>
    </citation>
    <scope>NUCLEOTIDE SEQUENCE [LARGE SCALE GENOMIC DNA]</scope>
    <source>
        <strain evidence="7">DSM 45722</strain>
    </source>
</reference>
<dbReference type="EMBL" id="FMUH01000006">
    <property type="protein sequence ID" value="SCX56775.1"/>
    <property type="molecule type" value="Genomic_DNA"/>
</dbReference>
<dbReference type="Pfam" id="PF04107">
    <property type="entry name" value="GCS2"/>
    <property type="match status" value="1"/>
</dbReference>
<dbReference type="InterPro" id="IPR006336">
    <property type="entry name" value="GCS2"/>
</dbReference>
<accession>A0A1G4YTU6</accession>
<dbReference type="GO" id="GO:0004357">
    <property type="term" value="F:glutamate-cysteine ligase activity"/>
    <property type="evidence" value="ECO:0007669"/>
    <property type="project" value="UniProtKB-EC"/>
</dbReference>
<evidence type="ECO:0000313" key="7">
    <source>
        <dbReference type="Proteomes" id="UP000198981"/>
    </source>
</evidence>
<dbReference type="Gene3D" id="3.30.590.20">
    <property type="match status" value="1"/>
</dbReference>
<sequence length="363" mass="38524">MTAQTLGVEEEFHLVDPATGALAASSTVADAAVLGQAGPHVQPEISTTQLETATGVCTTLAEVRAALQETRGEAVKAAQSDGLTVLAASTHPSSAVGDLVLTDAPRYRVMVERWAGLATGQDICGTHVHVGVDDLDTAVHVMDRARPWLPLLLAMTGSSPFHQAADTGYESWRTVWWSRWPVSGPPDQLGDAAGYRDVVRQLVASGMVPDGSQLYWDLRPSTHVPTVEFRGADVCTDLDDVVLHAALCRSLVAVLARDTAPAPQIRPEVLRAARWKAARAGLTGELFDPATTELVPAGTAVRSLLTVVRDDLDERGDLDEVTALTEQLLARGTSAARQRRTMHRTGDAGAVVRDLLEVGGTAV</sequence>
<evidence type="ECO:0000256" key="4">
    <source>
        <dbReference type="ARBA" id="ARBA00048819"/>
    </source>
</evidence>
<dbReference type="GO" id="GO:0005524">
    <property type="term" value="F:ATP binding"/>
    <property type="evidence" value="ECO:0007669"/>
    <property type="project" value="UniProtKB-KW"/>
</dbReference>